<dbReference type="InterPro" id="IPR029058">
    <property type="entry name" value="AB_hydrolase_fold"/>
</dbReference>
<keyword evidence="6" id="KW-1185">Reference proteome</keyword>
<dbReference type="InterPro" id="IPR011042">
    <property type="entry name" value="6-blade_b-propeller_TolB-like"/>
</dbReference>
<organism evidence="5 6">
    <name type="scientific">Rurimicrobium arvi</name>
    <dbReference type="NCBI Taxonomy" id="2049916"/>
    <lineage>
        <taxon>Bacteria</taxon>
        <taxon>Pseudomonadati</taxon>
        <taxon>Bacteroidota</taxon>
        <taxon>Chitinophagia</taxon>
        <taxon>Chitinophagales</taxon>
        <taxon>Chitinophagaceae</taxon>
        <taxon>Rurimicrobium</taxon>
    </lineage>
</organism>
<dbReference type="Pfam" id="PF07676">
    <property type="entry name" value="PD40"/>
    <property type="match status" value="1"/>
</dbReference>
<gene>
    <name evidence="5" type="ORF">GCM10023092_17070</name>
</gene>
<dbReference type="Pfam" id="PF00326">
    <property type="entry name" value="Peptidase_S9"/>
    <property type="match status" value="1"/>
</dbReference>
<dbReference type="InterPro" id="IPR001375">
    <property type="entry name" value="Peptidase_S9_cat"/>
</dbReference>
<dbReference type="PANTHER" id="PTHR42776:SF13">
    <property type="entry name" value="DIPEPTIDYL-PEPTIDASE 5"/>
    <property type="match status" value="1"/>
</dbReference>
<dbReference type="Gene3D" id="2.130.10.10">
    <property type="entry name" value="YVTN repeat-like/Quinoprotein amine dehydrogenase"/>
    <property type="match status" value="1"/>
</dbReference>
<dbReference type="Gene3D" id="3.40.50.1820">
    <property type="entry name" value="alpha/beta hydrolase"/>
    <property type="match status" value="1"/>
</dbReference>
<keyword evidence="2" id="KW-0378">Hydrolase</keyword>
<evidence type="ECO:0000256" key="1">
    <source>
        <dbReference type="ARBA" id="ARBA00022729"/>
    </source>
</evidence>
<evidence type="ECO:0000259" key="4">
    <source>
        <dbReference type="Pfam" id="PF00326"/>
    </source>
</evidence>
<dbReference type="SUPFAM" id="SSF53474">
    <property type="entry name" value="alpha/beta-Hydrolases"/>
    <property type="match status" value="1"/>
</dbReference>
<accession>A0ABP8MTN9</accession>
<dbReference type="Gene3D" id="2.120.10.30">
    <property type="entry name" value="TolB, C-terminal domain"/>
    <property type="match status" value="1"/>
</dbReference>
<evidence type="ECO:0000313" key="5">
    <source>
        <dbReference type="EMBL" id="GAA4454682.1"/>
    </source>
</evidence>
<evidence type="ECO:0000256" key="3">
    <source>
        <dbReference type="ARBA" id="ARBA00022825"/>
    </source>
</evidence>
<sequence length="651" mass="73523">MTPELLWSLNRVSAGYVSPDGKRVLISSRRYDVSTEKGTTRNYFIPVTGGKKSSYNGAGDKNIFQQDAAVWYASDEQSLYRSTDEGNNWEKIGPSVPDADNMKVSPDGKYLAFSKSVLVKPTLGKDIYKDMSKTSAQIYTDLNYRHWDTWGNGTFSHLFVKPVGNDGTATDLLEGKQFDCPQKPHGGAEDFVWSPDSRKLLYVCKKQSGKAYAISTNTDIYAYTVSANTTVNLTEGIMGYDMNPLFSPDGRYLAFTSMKTDGFEADKNDVVVMDVATGYKRNMTAQWDETVGSLRWSESGNSIYFTAPWKGTEQLFEVQVPGNLMSRNLPVIDQVTNGNFDISGIVGETKNEIIVSRTDWNHAAEIFAVDKENGAMRQISHENDAVYSSIRMSKITKRFIKTTDGKEEFAWVIYPPDFNPAKKYPTLLYCQGGPQGALSQFYSFRWNFQLMAAQGYIVIAPNRRGMPGWGVKWNADISKDWGGQPMDDYLSAIDDISREPYVDKNRLGCVGASYGGYSVFMLAGIHNNRFKTFISHCGLFDLKSWYGTTEELWFANWDIGGDYWSGKAAKSYNKFSPSNYVQNWNTPIMVIQGGKDFRVPIEQGQQAFQAAQLKGLKSKFLYFPDENHWIMRAQNAIVWQREFFGWLKETL</sequence>
<protein>
    <submittedName>
        <fullName evidence="5">S9 family peptidase</fullName>
    </submittedName>
</protein>
<evidence type="ECO:0000256" key="2">
    <source>
        <dbReference type="ARBA" id="ARBA00022801"/>
    </source>
</evidence>
<proteinExistence type="predicted"/>
<keyword evidence="1" id="KW-0732">Signal</keyword>
<dbReference type="InterPro" id="IPR011659">
    <property type="entry name" value="WD40"/>
</dbReference>
<keyword evidence="3" id="KW-0720">Serine protease</keyword>
<dbReference type="InterPro" id="IPR015943">
    <property type="entry name" value="WD40/YVTN_repeat-like_dom_sf"/>
</dbReference>
<name>A0ABP8MTN9_9BACT</name>
<reference evidence="6" key="1">
    <citation type="journal article" date="2019" name="Int. J. Syst. Evol. Microbiol.">
        <title>The Global Catalogue of Microorganisms (GCM) 10K type strain sequencing project: providing services to taxonomists for standard genome sequencing and annotation.</title>
        <authorList>
            <consortium name="The Broad Institute Genomics Platform"/>
            <consortium name="The Broad Institute Genome Sequencing Center for Infectious Disease"/>
            <person name="Wu L."/>
            <person name="Ma J."/>
        </authorList>
    </citation>
    <scope>NUCLEOTIDE SEQUENCE [LARGE SCALE GENOMIC DNA]</scope>
    <source>
        <strain evidence="6">JCM 31921</strain>
    </source>
</reference>
<dbReference type="PANTHER" id="PTHR42776">
    <property type="entry name" value="SERINE PEPTIDASE S9 FAMILY MEMBER"/>
    <property type="match status" value="1"/>
</dbReference>
<keyword evidence="3" id="KW-0645">Protease</keyword>
<dbReference type="EMBL" id="BAABEZ010000022">
    <property type="protein sequence ID" value="GAA4454682.1"/>
    <property type="molecule type" value="Genomic_DNA"/>
</dbReference>
<evidence type="ECO:0000313" key="6">
    <source>
        <dbReference type="Proteomes" id="UP001501410"/>
    </source>
</evidence>
<comment type="caution">
    <text evidence="5">The sequence shown here is derived from an EMBL/GenBank/DDBJ whole genome shotgun (WGS) entry which is preliminary data.</text>
</comment>
<feature type="domain" description="Peptidase S9 prolyl oligopeptidase catalytic" evidence="4">
    <location>
        <begin position="443"/>
        <end position="651"/>
    </location>
</feature>
<dbReference type="Proteomes" id="UP001501410">
    <property type="component" value="Unassembled WGS sequence"/>
</dbReference>
<dbReference type="SUPFAM" id="SSF82171">
    <property type="entry name" value="DPP6 N-terminal domain-like"/>
    <property type="match status" value="1"/>
</dbReference>